<dbReference type="EMBL" id="CALBWS010000046">
    <property type="protein sequence ID" value="CAH2717377.1"/>
    <property type="molecule type" value="Genomic_DNA"/>
</dbReference>
<reference evidence="2" key="1">
    <citation type="submission" date="2022-04" db="EMBL/GenBank/DDBJ databases">
        <authorList>
            <person name="Criscuolo A."/>
        </authorList>
    </citation>
    <scope>NUCLEOTIDE SEQUENCE</scope>
    <source>
        <strain evidence="2">CIP111895</strain>
    </source>
</reference>
<organism evidence="2 3">
    <name type="scientific">Neobacillus rhizosphaerae</name>
    <dbReference type="NCBI Taxonomy" id="2880965"/>
    <lineage>
        <taxon>Bacteria</taxon>
        <taxon>Bacillati</taxon>
        <taxon>Bacillota</taxon>
        <taxon>Bacilli</taxon>
        <taxon>Bacillales</taxon>
        <taxon>Bacillaceae</taxon>
        <taxon>Neobacillus</taxon>
    </lineage>
</organism>
<evidence type="ECO:0000313" key="2">
    <source>
        <dbReference type="EMBL" id="CAH2717377.1"/>
    </source>
</evidence>
<accession>A0ABN8KXF5</accession>
<keyword evidence="1" id="KW-0812">Transmembrane</keyword>
<evidence type="ECO:0000256" key="1">
    <source>
        <dbReference type="SAM" id="Phobius"/>
    </source>
</evidence>
<evidence type="ECO:0000313" key="3">
    <source>
        <dbReference type="Proteomes" id="UP000838308"/>
    </source>
</evidence>
<keyword evidence="3" id="KW-1185">Reference proteome</keyword>
<keyword evidence="1" id="KW-0472">Membrane</keyword>
<feature type="transmembrane region" description="Helical" evidence="1">
    <location>
        <begin position="6"/>
        <end position="23"/>
    </location>
</feature>
<proteinExistence type="predicted"/>
<protein>
    <submittedName>
        <fullName evidence="2">Uncharacterized protein</fullName>
    </submittedName>
</protein>
<keyword evidence="1" id="KW-1133">Transmembrane helix</keyword>
<name>A0ABN8KXF5_9BACI</name>
<dbReference type="Proteomes" id="UP000838308">
    <property type="component" value="Unassembled WGS sequence"/>
</dbReference>
<gene>
    <name evidence="2" type="ORF">BACCIP111895_04569</name>
</gene>
<sequence>MTFIHVLNYSIPIAFMVFAGFLLDRMCKPDKVEKKAGEK</sequence>
<comment type="caution">
    <text evidence="2">The sequence shown here is derived from an EMBL/GenBank/DDBJ whole genome shotgun (WGS) entry which is preliminary data.</text>
</comment>